<dbReference type="Gene3D" id="2.30.42.10">
    <property type="match status" value="1"/>
</dbReference>
<feature type="repeat" description="ANK" evidence="1">
    <location>
        <begin position="194"/>
        <end position="226"/>
    </location>
</feature>
<dbReference type="SUPFAM" id="SSF48403">
    <property type="entry name" value="Ankyrin repeat"/>
    <property type="match status" value="1"/>
</dbReference>
<name>A0A564Z7C1_HYMDI</name>
<feature type="compositionally biased region" description="Polar residues" evidence="2">
    <location>
        <begin position="594"/>
        <end position="608"/>
    </location>
</feature>
<dbReference type="PANTHER" id="PTHR24135:SF28">
    <property type="entry name" value="LD13733P"/>
    <property type="match status" value="1"/>
</dbReference>
<evidence type="ECO:0000313" key="4">
    <source>
        <dbReference type="EMBL" id="VUZ55417.1"/>
    </source>
</evidence>
<dbReference type="SMART" id="SM00228">
    <property type="entry name" value="PDZ"/>
    <property type="match status" value="1"/>
</dbReference>
<feature type="compositionally biased region" description="Polar residues" evidence="2">
    <location>
        <begin position="784"/>
        <end position="795"/>
    </location>
</feature>
<dbReference type="Proteomes" id="UP000321570">
    <property type="component" value="Unassembled WGS sequence"/>
</dbReference>
<feature type="non-terminal residue" evidence="4">
    <location>
        <position position="1"/>
    </location>
</feature>
<dbReference type="InterPro" id="IPR036034">
    <property type="entry name" value="PDZ_sf"/>
</dbReference>
<dbReference type="AlphaFoldDB" id="A0A564Z7C1"/>
<dbReference type="Pfam" id="PF00595">
    <property type="entry name" value="PDZ"/>
    <property type="match status" value="1"/>
</dbReference>
<sequence length="854" mass="95615">NIFVVKSTESVGHLRRHAVLQSFLDVREALNFGLYLPSHGNKKGKFLEEERPISDYPVLLQNSCRRSRDNDDITSNSTNTLTNGMQNSPDSGVGQDPCWLELAFKARMDIDESQNQSRIRKLKTKVTQNHFMDMVRNQDVKGIEKLLAKGFDPNFWSRKDGEAPITAAAATFHPRNLIITLVNGGAHIDFRAQDSHTALHRAAICGNYEAIQTLLDLGQNPNCRDWRGLTPLYYAVSTDISARCTHALLYDHAIIGIEDEHGFQEIHQACKANRTQHLENLIAYGADLNARTRRGQTPLHICVWHESDACLRQLLLRGADPTEVNEDNQTPLEYALLTNRNEQAAILQNFDPASVVVIRDPPSYNTSRRPTVNGPRGAVAYNYLHKSSLSNADSASICTGVLSPSESLFSTDRLSMHNIGSPLSTNGTSDDVLSNSANSVFSHATEDCSKSIGGTPKARRTNFGEEKQRKTSVPSRMYMSPYDRRQEKSYTRTIAMRRGRDGFGFTLNGIPRKALIRHGRQPLPNTPSNQYFSSVVPDGPADRAGIREGDYVIEIDGQDITDACHEDAVECIKNCGDSLIMRVTTVFRDSTLRQLNGHSNNGQISHSPNRLRLPNEVNETSETSSSISGSSASEDEVIHTNSTLSISATKPPLEPVMRNPRGRMLMPIEERSRCRERQRTLSSGQINERIRLHSSLPATRTKERVFVFEEINGKTRAVPLEESKSKKEGHRSRSTVRFAGDFSPSRSVDRLNRSPSSDVESLNHNHRDTDKTIEYHNEDKKTLTVPSENGTSSPNPLRVILPSGLPVNSPRRTEQKDERNINFHDDQFISHRSSAQKRLLRTDFTRSLPRLDGI</sequence>
<dbReference type="Pfam" id="PF12796">
    <property type="entry name" value="Ank_2"/>
    <property type="match status" value="2"/>
</dbReference>
<feature type="compositionally biased region" description="Polar residues" evidence="2">
    <location>
        <begin position="639"/>
        <end position="648"/>
    </location>
</feature>
<dbReference type="Gene3D" id="1.25.40.20">
    <property type="entry name" value="Ankyrin repeat-containing domain"/>
    <property type="match status" value="2"/>
</dbReference>
<protein>
    <recommendedName>
        <fullName evidence="3">PDZ domain-containing protein</fullName>
    </recommendedName>
</protein>
<evidence type="ECO:0000256" key="1">
    <source>
        <dbReference type="PROSITE-ProRule" id="PRU00023"/>
    </source>
</evidence>
<reference evidence="4 5" key="1">
    <citation type="submission" date="2019-07" db="EMBL/GenBank/DDBJ databases">
        <authorList>
            <person name="Jastrzebski P J."/>
            <person name="Paukszto L."/>
            <person name="Jastrzebski P J."/>
        </authorList>
    </citation>
    <scope>NUCLEOTIDE SEQUENCE [LARGE SCALE GENOMIC DNA]</scope>
    <source>
        <strain evidence="4 5">WMS-il1</strain>
    </source>
</reference>
<feature type="compositionally biased region" description="Polar residues" evidence="2">
    <location>
        <begin position="73"/>
        <end position="90"/>
    </location>
</feature>
<feature type="region of interest" description="Disordered" evidence="2">
    <location>
        <begin position="67"/>
        <end position="93"/>
    </location>
</feature>
<dbReference type="GO" id="GO:0030160">
    <property type="term" value="F:synaptic receptor adaptor activity"/>
    <property type="evidence" value="ECO:0007669"/>
    <property type="project" value="TreeGrafter"/>
</dbReference>
<dbReference type="EMBL" id="CABIJS010000693">
    <property type="protein sequence ID" value="VUZ55417.1"/>
    <property type="molecule type" value="Genomic_DNA"/>
</dbReference>
<dbReference type="PROSITE" id="PS50088">
    <property type="entry name" value="ANK_REPEAT"/>
    <property type="match status" value="3"/>
</dbReference>
<feature type="compositionally biased region" description="Low complexity" evidence="2">
    <location>
        <begin position="620"/>
        <end position="632"/>
    </location>
</feature>
<feature type="region of interest" description="Disordered" evidence="2">
    <location>
        <begin position="594"/>
        <end position="659"/>
    </location>
</feature>
<dbReference type="GO" id="GO:0035255">
    <property type="term" value="F:ionotropic glutamate receptor binding"/>
    <property type="evidence" value="ECO:0007669"/>
    <property type="project" value="TreeGrafter"/>
</dbReference>
<gene>
    <name evidence="4" type="ORF">WMSIL1_LOCUS13304</name>
</gene>
<dbReference type="SUPFAM" id="SSF50156">
    <property type="entry name" value="PDZ domain-like"/>
    <property type="match status" value="1"/>
</dbReference>
<feature type="repeat" description="ANK" evidence="1">
    <location>
        <begin position="294"/>
        <end position="326"/>
    </location>
</feature>
<dbReference type="PROSITE" id="PS50297">
    <property type="entry name" value="ANK_REP_REGION"/>
    <property type="match status" value="3"/>
</dbReference>
<dbReference type="PANTHER" id="PTHR24135">
    <property type="entry name" value="SH3 AND MULTIPLE ANKYRIN REPEAT DOMAINS PROTEIN"/>
    <property type="match status" value="1"/>
</dbReference>
<feature type="region of interest" description="Disordered" evidence="2">
    <location>
        <begin position="719"/>
        <end position="799"/>
    </location>
</feature>
<dbReference type="PROSITE" id="PS50106">
    <property type="entry name" value="PDZ"/>
    <property type="match status" value="1"/>
</dbReference>
<feature type="domain" description="PDZ" evidence="3">
    <location>
        <begin position="493"/>
        <end position="587"/>
    </location>
</feature>
<feature type="region of interest" description="Disordered" evidence="2">
    <location>
        <begin position="448"/>
        <end position="474"/>
    </location>
</feature>
<dbReference type="InterPro" id="IPR051569">
    <property type="entry name" value="SHANK"/>
</dbReference>
<dbReference type="InterPro" id="IPR036770">
    <property type="entry name" value="Ankyrin_rpt-contain_sf"/>
</dbReference>
<proteinExistence type="predicted"/>
<feature type="compositionally biased region" description="Basic and acidic residues" evidence="2">
    <location>
        <begin position="761"/>
        <end position="782"/>
    </location>
</feature>
<accession>A0A564Z7C1</accession>
<keyword evidence="1" id="KW-0040">ANK repeat</keyword>
<evidence type="ECO:0000259" key="3">
    <source>
        <dbReference type="PROSITE" id="PS50106"/>
    </source>
</evidence>
<organism evidence="4 5">
    <name type="scientific">Hymenolepis diminuta</name>
    <name type="common">Rat tapeworm</name>
    <dbReference type="NCBI Taxonomy" id="6216"/>
    <lineage>
        <taxon>Eukaryota</taxon>
        <taxon>Metazoa</taxon>
        <taxon>Spiralia</taxon>
        <taxon>Lophotrochozoa</taxon>
        <taxon>Platyhelminthes</taxon>
        <taxon>Cestoda</taxon>
        <taxon>Eucestoda</taxon>
        <taxon>Cyclophyllidea</taxon>
        <taxon>Hymenolepididae</taxon>
        <taxon>Hymenolepis</taxon>
    </lineage>
</organism>
<evidence type="ECO:0000256" key="2">
    <source>
        <dbReference type="SAM" id="MobiDB-lite"/>
    </source>
</evidence>
<dbReference type="InterPro" id="IPR002110">
    <property type="entry name" value="Ankyrin_rpt"/>
</dbReference>
<feature type="repeat" description="ANK" evidence="1">
    <location>
        <begin position="261"/>
        <end position="293"/>
    </location>
</feature>
<dbReference type="InterPro" id="IPR001478">
    <property type="entry name" value="PDZ"/>
</dbReference>
<keyword evidence="5" id="KW-1185">Reference proteome</keyword>
<dbReference type="SMART" id="SM00248">
    <property type="entry name" value="ANK"/>
    <property type="match status" value="7"/>
</dbReference>
<evidence type="ECO:0000313" key="5">
    <source>
        <dbReference type="Proteomes" id="UP000321570"/>
    </source>
</evidence>